<keyword evidence="2" id="KW-1185">Reference proteome</keyword>
<evidence type="ECO:0000313" key="1">
    <source>
        <dbReference type="EMBL" id="AGA77925.1"/>
    </source>
</evidence>
<sequence>MSLEINGDEVSKKKVGLERVVSLSVTRDA</sequence>
<proteinExistence type="predicted"/>
<evidence type="ECO:0000313" key="2">
    <source>
        <dbReference type="Proteomes" id="UP000010796"/>
    </source>
</evidence>
<accession>L0FZ52</accession>
<dbReference type="STRING" id="926556.Echvi_1660"/>
<dbReference type="HOGENOM" id="CLU_3409164_0_0_10"/>
<name>L0FZ52_ECHVK</name>
<dbReference type="Proteomes" id="UP000010796">
    <property type="component" value="Chromosome"/>
</dbReference>
<reference evidence="2" key="1">
    <citation type="submission" date="2012-02" db="EMBL/GenBank/DDBJ databases">
        <title>The complete genome of Echinicola vietnamensis DSM 17526.</title>
        <authorList>
            <person name="Lucas S."/>
            <person name="Copeland A."/>
            <person name="Lapidus A."/>
            <person name="Glavina del Rio T."/>
            <person name="Dalin E."/>
            <person name="Tice H."/>
            <person name="Bruce D."/>
            <person name="Goodwin L."/>
            <person name="Pitluck S."/>
            <person name="Peters L."/>
            <person name="Ovchinnikova G."/>
            <person name="Teshima H."/>
            <person name="Kyrpides N."/>
            <person name="Mavromatis K."/>
            <person name="Ivanova N."/>
            <person name="Brettin T."/>
            <person name="Detter J.C."/>
            <person name="Han C."/>
            <person name="Larimer F."/>
            <person name="Land M."/>
            <person name="Hauser L."/>
            <person name="Markowitz V."/>
            <person name="Cheng J.-F."/>
            <person name="Hugenholtz P."/>
            <person name="Woyke T."/>
            <person name="Wu D."/>
            <person name="Brambilla E."/>
            <person name="Klenk H.-P."/>
            <person name="Eisen J.A."/>
        </authorList>
    </citation>
    <scope>NUCLEOTIDE SEQUENCE [LARGE SCALE GENOMIC DNA]</scope>
    <source>
        <strain evidence="2">DSM 17526 / LMG 23754 / KMM 6221</strain>
    </source>
</reference>
<protein>
    <submittedName>
        <fullName evidence="1">Uncharacterized protein</fullName>
    </submittedName>
</protein>
<dbReference type="KEGG" id="evi:Echvi_1660"/>
<gene>
    <name evidence="1" type="ordered locus">Echvi_1660</name>
</gene>
<organism evidence="1 2">
    <name type="scientific">Echinicola vietnamensis (strain DSM 17526 / LMG 23754 / KMM 6221)</name>
    <dbReference type="NCBI Taxonomy" id="926556"/>
    <lineage>
        <taxon>Bacteria</taxon>
        <taxon>Pseudomonadati</taxon>
        <taxon>Bacteroidota</taxon>
        <taxon>Cytophagia</taxon>
        <taxon>Cytophagales</taxon>
        <taxon>Cyclobacteriaceae</taxon>
        <taxon>Echinicola</taxon>
    </lineage>
</organism>
<dbReference type="AlphaFoldDB" id="L0FZ52"/>
<dbReference type="EMBL" id="CP003346">
    <property type="protein sequence ID" value="AGA77925.1"/>
    <property type="molecule type" value="Genomic_DNA"/>
</dbReference>